<evidence type="ECO:0000313" key="1">
    <source>
        <dbReference type="EMBL" id="KAF7633687.1"/>
    </source>
</evidence>
<organism evidence="1 2">
    <name type="scientific">Meloidogyne graminicola</name>
    <dbReference type="NCBI Taxonomy" id="189291"/>
    <lineage>
        <taxon>Eukaryota</taxon>
        <taxon>Metazoa</taxon>
        <taxon>Ecdysozoa</taxon>
        <taxon>Nematoda</taxon>
        <taxon>Chromadorea</taxon>
        <taxon>Rhabditida</taxon>
        <taxon>Tylenchina</taxon>
        <taxon>Tylenchomorpha</taxon>
        <taxon>Tylenchoidea</taxon>
        <taxon>Meloidogynidae</taxon>
        <taxon>Meloidogyninae</taxon>
        <taxon>Meloidogyne</taxon>
    </lineage>
</organism>
<evidence type="ECO:0000313" key="2">
    <source>
        <dbReference type="Proteomes" id="UP000605970"/>
    </source>
</evidence>
<dbReference type="Proteomes" id="UP000605970">
    <property type="component" value="Unassembled WGS sequence"/>
</dbReference>
<comment type="caution">
    <text evidence="1">The sequence shown here is derived from an EMBL/GenBank/DDBJ whole genome shotgun (WGS) entry which is preliminary data.</text>
</comment>
<dbReference type="AlphaFoldDB" id="A0A8S9ZJY7"/>
<gene>
    <name evidence="1" type="ORF">Mgra_00006868</name>
</gene>
<feature type="non-terminal residue" evidence="1">
    <location>
        <position position="1"/>
    </location>
</feature>
<proteinExistence type="predicted"/>
<name>A0A8S9ZJY7_9BILA</name>
<keyword evidence="2" id="KW-1185">Reference proteome</keyword>
<protein>
    <submittedName>
        <fullName evidence="1">Uncharacterized protein</fullName>
    </submittedName>
</protein>
<accession>A0A8S9ZJY7</accession>
<sequence>FLSFFFYVLNIYLKHFLFYDFKNSLKCTTFFGRRYLGAKMLK</sequence>
<dbReference type="EMBL" id="JABEBT010000071">
    <property type="protein sequence ID" value="KAF7633687.1"/>
    <property type="molecule type" value="Genomic_DNA"/>
</dbReference>
<reference evidence="1" key="1">
    <citation type="journal article" date="2020" name="Ecol. Evol.">
        <title>Genome structure and content of the rice root-knot nematode (Meloidogyne graminicola).</title>
        <authorList>
            <person name="Phan N.T."/>
            <person name="Danchin E.G.J."/>
            <person name="Klopp C."/>
            <person name="Perfus-Barbeoch L."/>
            <person name="Kozlowski D.K."/>
            <person name="Koutsovoulos G.D."/>
            <person name="Lopez-Roques C."/>
            <person name="Bouchez O."/>
            <person name="Zahm M."/>
            <person name="Besnard G."/>
            <person name="Bellafiore S."/>
        </authorList>
    </citation>
    <scope>NUCLEOTIDE SEQUENCE</scope>
    <source>
        <strain evidence="1">VN-18</strain>
    </source>
</reference>